<evidence type="ECO:0000256" key="10">
    <source>
        <dbReference type="ARBA" id="ARBA00023002"/>
    </source>
</evidence>
<dbReference type="InterPro" id="IPR005106">
    <property type="entry name" value="Asp/hSer_DH_NAD-bd"/>
</dbReference>
<dbReference type="PROSITE" id="PS01042">
    <property type="entry name" value="HOMOSER_DHGENASE"/>
    <property type="match status" value="1"/>
</dbReference>
<evidence type="ECO:0000256" key="19">
    <source>
        <dbReference type="RuleBase" id="RU004171"/>
    </source>
</evidence>
<dbReference type="PANTHER" id="PTHR43331:SF1">
    <property type="entry name" value="HOMOSERINE DEHYDROGENASE"/>
    <property type="match status" value="1"/>
</dbReference>
<dbReference type="PIRSF" id="PIRSF000098">
    <property type="entry name" value="Homoser_dehydrog"/>
    <property type="match status" value="1"/>
</dbReference>
<evidence type="ECO:0000256" key="2">
    <source>
        <dbReference type="ARBA" id="ARBA00005056"/>
    </source>
</evidence>
<comment type="function">
    <text evidence="13">Catalyzes the conversion of L-aspartate-beta-semialdehyde (L-Asa) to L-homoserine (L-Hse), the third step in the biosynthesis of threonine and methionine from aspartate.</text>
</comment>
<feature type="active site" description="Proton donor" evidence="16">
    <location>
        <position position="215"/>
    </location>
</feature>
<dbReference type="Pfam" id="PF01842">
    <property type="entry name" value="ACT"/>
    <property type="match status" value="1"/>
</dbReference>
<evidence type="ECO:0000256" key="7">
    <source>
        <dbReference type="ARBA" id="ARBA00022605"/>
    </source>
</evidence>
<dbReference type="Proteomes" id="UP000237881">
    <property type="component" value="Unassembled WGS sequence"/>
</dbReference>
<dbReference type="CDD" id="cd04881">
    <property type="entry name" value="ACT_HSDH-Hom"/>
    <property type="match status" value="1"/>
</dbReference>
<dbReference type="InterPro" id="IPR002912">
    <property type="entry name" value="ACT_dom"/>
</dbReference>
<feature type="domain" description="ACT" evidence="20">
    <location>
        <begin position="365"/>
        <end position="449"/>
    </location>
</feature>
<keyword evidence="9 17" id="KW-0521">NADP</keyword>
<feature type="binding site" evidence="17">
    <location>
        <position position="200"/>
    </location>
    <ligand>
        <name>L-homoserine</name>
        <dbReference type="ChEBI" id="CHEBI:57476"/>
    </ligand>
</feature>
<evidence type="ECO:0000313" key="22">
    <source>
        <dbReference type="EMBL" id="PPH70950.1"/>
    </source>
</evidence>
<dbReference type="Gene3D" id="3.30.360.10">
    <property type="entry name" value="Dihydrodipicolinate Reductase, domain 2"/>
    <property type="match status" value="1"/>
</dbReference>
<dbReference type="InterPro" id="IPR016204">
    <property type="entry name" value="HDH"/>
</dbReference>
<dbReference type="SUPFAM" id="SSF55347">
    <property type="entry name" value="Glyceraldehyde-3-phosphate dehydrogenase-like, C-terminal domain"/>
    <property type="match status" value="1"/>
</dbReference>
<keyword evidence="11" id="KW-0915">Sodium</keyword>
<dbReference type="Gene3D" id="3.40.50.720">
    <property type="entry name" value="NAD(P)-binding Rossmann-like Domain"/>
    <property type="match status" value="1"/>
</dbReference>
<comment type="pathway">
    <text evidence="2 18">Amino-acid biosynthesis; L-threonine biosynthesis; L-threonine from L-aspartate: step 3/5.</text>
</comment>
<dbReference type="InterPro" id="IPR036291">
    <property type="entry name" value="NAD(P)-bd_dom_sf"/>
</dbReference>
<dbReference type="AlphaFoldDB" id="A0ABD6W539"/>
<dbReference type="EMBL" id="PSVT01000070">
    <property type="protein sequence ID" value="PPH70950.1"/>
    <property type="molecule type" value="Genomic_DNA"/>
</dbReference>
<proteinExistence type="inferred from homology"/>
<dbReference type="InterPro" id="IPR001342">
    <property type="entry name" value="HDH_cat"/>
</dbReference>
<evidence type="ECO:0000256" key="15">
    <source>
        <dbReference type="ARBA" id="ARBA00049031"/>
    </source>
</evidence>
<dbReference type="Proteomes" id="UP000239698">
    <property type="component" value="Unassembled WGS sequence"/>
</dbReference>
<comment type="catalytic activity">
    <reaction evidence="15">
        <text>L-homoserine + NAD(+) = L-aspartate 4-semialdehyde + NADH + H(+)</text>
        <dbReference type="Rhea" id="RHEA:15757"/>
        <dbReference type="ChEBI" id="CHEBI:15378"/>
        <dbReference type="ChEBI" id="CHEBI:57476"/>
        <dbReference type="ChEBI" id="CHEBI:57540"/>
        <dbReference type="ChEBI" id="CHEBI:57945"/>
        <dbReference type="ChEBI" id="CHEBI:537519"/>
        <dbReference type="EC" id="1.1.1.3"/>
    </reaction>
    <physiologicalReaction direction="right-to-left" evidence="15">
        <dbReference type="Rhea" id="RHEA:15759"/>
    </physiologicalReaction>
</comment>
<dbReference type="PANTHER" id="PTHR43331">
    <property type="entry name" value="HOMOSERINE DEHYDROGENASE"/>
    <property type="match status" value="1"/>
</dbReference>
<dbReference type="SUPFAM" id="SSF55021">
    <property type="entry name" value="ACT-like"/>
    <property type="match status" value="1"/>
</dbReference>
<keyword evidence="24" id="KW-1185">Reference proteome</keyword>
<evidence type="ECO:0000256" key="18">
    <source>
        <dbReference type="RuleBase" id="RU000579"/>
    </source>
</evidence>
<dbReference type="GO" id="GO:0009086">
    <property type="term" value="P:methionine biosynthetic process"/>
    <property type="evidence" value="ECO:0007669"/>
    <property type="project" value="UniProtKB-KW"/>
</dbReference>
<dbReference type="KEGG" id="rry:C1O28_01730"/>
<feature type="binding site" evidence="17">
    <location>
        <position position="115"/>
    </location>
    <ligand>
        <name>NADPH</name>
        <dbReference type="ChEBI" id="CHEBI:57783"/>
    </ligand>
</feature>
<dbReference type="EMBL" id="PSUL01000062">
    <property type="protein sequence ID" value="PPF09714.1"/>
    <property type="molecule type" value="Genomic_DNA"/>
</dbReference>
<evidence type="ECO:0000256" key="11">
    <source>
        <dbReference type="ARBA" id="ARBA00023053"/>
    </source>
</evidence>
<gene>
    <name evidence="21" type="ORF">C5C04_14430</name>
    <name evidence="22" type="ORF">C5C40_15755</name>
</gene>
<keyword evidence="10 18" id="KW-0560">Oxidoreductase</keyword>
<feature type="binding site" evidence="17">
    <location>
        <begin position="21"/>
        <end position="28"/>
    </location>
    <ligand>
        <name>NADP(+)</name>
        <dbReference type="ChEBI" id="CHEBI:58349"/>
    </ligand>
</feature>
<dbReference type="GO" id="GO:0009088">
    <property type="term" value="P:threonine biosynthetic process"/>
    <property type="evidence" value="ECO:0007669"/>
    <property type="project" value="UniProtKB-KW"/>
</dbReference>
<comment type="pathway">
    <text evidence="3 18">Amino-acid biosynthesis; L-methionine biosynthesis via de novo pathway; L-homoserine from L-aspartate: step 3/3.</text>
</comment>
<keyword evidence="12 18" id="KW-0486">Methionine biosynthesis</keyword>
<evidence type="ECO:0000256" key="14">
    <source>
        <dbReference type="ARBA" id="ARBA00048841"/>
    </source>
</evidence>
<dbReference type="PROSITE" id="PS51671">
    <property type="entry name" value="ACT"/>
    <property type="match status" value="1"/>
</dbReference>
<evidence type="ECO:0000256" key="17">
    <source>
        <dbReference type="PIRSR" id="PIRSR000098-2"/>
    </source>
</evidence>
<evidence type="ECO:0000259" key="20">
    <source>
        <dbReference type="PROSITE" id="PS51671"/>
    </source>
</evidence>
<comment type="cofactor">
    <cofactor evidence="1">
        <name>a metal cation</name>
        <dbReference type="ChEBI" id="CHEBI:25213"/>
    </cofactor>
</comment>
<evidence type="ECO:0000256" key="6">
    <source>
        <dbReference type="ARBA" id="ARBA00013376"/>
    </source>
</evidence>
<evidence type="ECO:0000313" key="24">
    <source>
        <dbReference type="Proteomes" id="UP000239698"/>
    </source>
</evidence>
<dbReference type="Pfam" id="PF03447">
    <property type="entry name" value="NAD_binding_3"/>
    <property type="match status" value="1"/>
</dbReference>
<evidence type="ECO:0000256" key="12">
    <source>
        <dbReference type="ARBA" id="ARBA00023167"/>
    </source>
</evidence>
<evidence type="ECO:0000256" key="3">
    <source>
        <dbReference type="ARBA" id="ARBA00005062"/>
    </source>
</evidence>
<reference evidence="23 24" key="1">
    <citation type="submission" date="2018-02" db="EMBL/GenBank/DDBJ databases">
        <title>Bacteriophage NCPPB3778 and a type I-E CRISPR drive the evolution of the US Biological Select Agent, Rathayibacter toxicus.</title>
        <authorList>
            <person name="Davis E.W.II."/>
            <person name="Tabima J.F."/>
            <person name="Weisberg A.J."/>
            <person name="Lopes L.D."/>
            <person name="Wiseman M.S."/>
            <person name="Wiseman M.S."/>
            <person name="Pupko T."/>
            <person name="Belcher M.S."/>
            <person name="Sechler A.J."/>
            <person name="Tancos M.A."/>
            <person name="Schroeder B.K."/>
            <person name="Murray T.D."/>
            <person name="Luster D.G."/>
            <person name="Schneider W.L."/>
            <person name="Rogers E."/>
            <person name="Andreote F.D."/>
            <person name="Grunwald N.J."/>
            <person name="Putnam M.L."/>
            <person name="Chang J.H."/>
        </authorList>
    </citation>
    <scope>NUCLEOTIDE SEQUENCE [LARGE SCALE GENOMIC DNA]</scope>
    <source>
        <strain evidence="22 24">AY1D6</strain>
        <strain evidence="21 23">AY1I9</strain>
    </source>
</reference>
<dbReference type="InterPro" id="IPR019811">
    <property type="entry name" value="HDH_CS"/>
</dbReference>
<evidence type="ECO:0000256" key="5">
    <source>
        <dbReference type="ARBA" id="ARBA00013213"/>
    </source>
</evidence>
<evidence type="ECO:0000256" key="13">
    <source>
        <dbReference type="ARBA" id="ARBA00044930"/>
    </source>
</evidence>
<keyword evidence="7 18" id="KW-0028">Amino-acid biosynthesis</keyword>
<comment type="caution">
    <text evidence="21">The sequence shown here is derived from an EMBL/GenBank/DDBJ whole genome shotgun (WGS) entry which is preliminary data.</text>
</comment>
<dbReference type="GeneID" id="49819161"/>
<sequence length="449" mass="47112">MSGLYARPARDNDRPLRVALLGAGAVGSQVARLLLEHRDELGDRVGVDVELVGVGVRTSDPCKYPDIPSVLLTSDFEQLIVGADLVIEVIGGIDPAKRLIELALSSGSDVITANKALLAAHGAELFAQAERFGAEIHYEAAVATAIPIVRPLSQSLAGDRVTRVLGIVNGTTNFILDRMDAHGGSFAEALATATAAGYAETDPTADIEGLDAANKAAILARLAFHQDVPLESVYREGITRITREQIDSARLNGLVIKLLTICERIFGPGGEPVGISARVYPALISRDHPLATVRGAYNAVFVEAEAAGDLMFYGAGAGGAETASAILGDLVSAARRHVAGSPGMTPVVVGSLPMVPMGDVFTRYQVALTVVDRPGVLARIAAVFADNDVSVETLTQTSPRERGARADCDHIATLLIGTHSAPEGKLRSTVAALDRHECVRAVTSILRVE</sequence>
<evidence type="ECO:0000313" key="21">
    <source>
        <dbReference type="EMBL" id="PPF09714.1"/>
    </source>
</evidence>
<dbReference type="SUPFAM" id="SSF51735">
    <property type="entry name" value="NAD(P)-binding Rossmann-fold domains"/>
    <property type="match status" value="1"/>
</dbReference>
<dbReference type="RefSeq" id="WP_097166386.1">
    <property type="nucleotide sequence ID" value="NZ_CP028129.1"/>
</dbReference>
<evidence type="ECO:0000256" key="8">
    <source>
        <dbReference type="ARBA" id="ARBA00022697"/>
    </source>
</evidence>
<evidence type="ECO:0000256" key="1">
    <source>
        <dbReference type="ARBA" id="ARBA00001920"/>
    </source>
</evidence>
<dbReference type="Gene3D" id="3.30.70.260">
    <property type="match status" value="1"/>
</dbReference>
<comment type="catalytic activity">
    <reaction evidence="14">
        <text>L-homoserine + NADP(+) = L-aspartate 4-semialdehyde + NADPH + H(+)</text>
        <dbReference type="Rhea" id="RHEA:15761"/>
        <dbReference type="ChEBI" id="CHEBI:15378"/>
        <dbReference type="ChEBI" id="CHEBI:57476"/>
        <dbReference type="ChEBI" id="CHEBI:57783"/>
        <dbReference type="ChEBI" id="CHEBI:58349"/>
        <dbReference type="ChEBI" id="CHEBI:537519"/>
        <dbReference type="EC" id="1.1.1.3"/>
    </reaction>
    <physiologicalReaction direction="right-to-left" evidence="14">
        <dbReference type="Rhea" id="RHEA:15763"/>
    </physiologicalReaction>
</comment>
<name>A0ABD6W539_RATRA</name>
<keyword evidence="8 18" id="KW-0791">Threonine biosynthesis</keyword>
<evidence type="ECO:0000256" key="16">
    <source>
        <dbReference type="PIRSR" id="PIRSR000098-1"/>
    </source>
</evidence>
<evidence type="ECO:0000313" key="23">
    <source>
        <dbReference type="Proteomes" id="UP000237881"/>
    </source>
</evidence>
<evidence type="ECO:0000256" key="4">
    <source>
        <dbReference type="ARBA" id="ARBA00006753"/>
    </source>
</evidence>
<dbReference type="GO" id="GO:0004412">
    <property type="term" value="F:homoserine dehydrogenase activity"/>
    <property type="evidence" value="ECO:0007669"/>
    <property type="project" value="UniProtKB-EC"/>
</dbReference>
<evidence type="ECO:0000256" key="9">
    <source>
        <dbReference type="ARBA" id="ARBA00022857"/>
    </source>
</evidence>
<dbReference type="InterPro" id="IPR045865">
    <property type="entry name" value="ACT-like_dom_sf"/>
</dbReference>
<dbReference type="Pfam" id="PF00742">
    <property type="entry name" value="Homoserine_dh"/>
    <property type="match status" value="1"/>
</dbReference>
<comment type="similarity">
    <text evidence="4 19">Belongs to the homoserine dehydrogenase family.</text>
</comment>
<protein>
    <recommendedName>
        <fullName evidence="6 18">Homoserine dehydrogenase</fullName>
        <ecNumber evidence="5 18">1.1.1.3</ecNumber>
    </recommendedName>
</protein>
<dbReference type="NCBIfam" id="NF004976">
    <property type="entry name" value="PRK06349.1"/>
    <property type="match status" value="1"/>
</dbReference>
<accession>A0ABD6W539</accession>
<dbReference type="EC" id="1.1.1.3" evidence="5 18"/>
<dbReference type="FunFam" id="3.30.360.10:FF:000005">
    <property type="entry name" value="Homoserine dehydrogenase"/>
    <property type="match status" value="1"/>
</dbReference>
<organism evidence="21 23">
    <name type="scientific">Rathayibacter rathayi</name>
    <name type="common">Corynebacterium rathayi</name>
    <dbReference type="NCBI Taxonomy" id="33887"/>
    <lineage>
        <taxon>Bacteria</taxon>
        <taxon>Bacillati</taxon>
        <taxon>Actinomycetota</taxon>
        <taxon>Actinomycetes</taxon>
        <taxon>Micrococcales</taxon>
        <taxon>Microbacteriaceae</taxon>
        <taxon>Rathayibacter</taxon>
    </lineage>
</organism>